<keyword evidence="4" id="KW-1185">Reference proteome</keyword>
<dbReference type="CDD" id="cd00063">
    <property type="entry name" value="FN3"/>
    <property type="match status" value="1"/>
</dbReference>
<gene>
    <name evidence="3" type="ORF">FLJC2902T_24370</name>
</gene>
<dbReference type="SUPFAM" id="SSF49265">
    <property type="entry name" value="Fibronectin type III"/>
    <property type="match status" value="2"/>
</dbReference>
<organism evidence="3 4">
    <name type="scientific">Flavobacterium limnosediminis JC2902</name>
    <dbReference type="NCBI Taxonomy" id="1341181"/>
    <lineage>
        <taxon>Bacteria</taxon>
        <taxon>Pseudomonadati</taxon>
        <taxon>Bacteroidota</taxon>
        <taxon>Flavobacteriia</taxon>
        <taxon>Flavobacteriales</taxon>
        <taxon>Flavobacteriaceae</taxon>
        <taxon>Flavobacterium</taxon>
    </lineage>
</organism>
<dbReference type="InterPro" id="IPR045474">
    <property type="entry name" value="GEVED"/>
</dbReference>
<evidence type="ECO:0000313" key="3">
    <source>
        <dbReference type="EMBL" id="ESU26468.1"/>
    </source>
</evidence>
<protein>
    <recommendedName>
        <fullName evidence="2">Fibronectin type-III domain-containing protein</fullName>
    </recommendedName>
</protein>
<dbReference type="PATRIC" id="fig|1341181.4.peg.2399"/>
<dbReference type="STRING" id="1341181.FLJC2902T_24370"/>
<dbReference type="eggNOG" id="COG3291">
    <property type="taxonomic scope" value="Bacteria"/>
</dbReference>
<dbReference type="Pfam" id="PF18962">
    <property type="entry name" value="Por_Secre_tail"/>
    <property type="match status" value="1"/>
</dbReference>
<accession>V6SID2</accession>
<dbReference type="eggNOG" id="COG2356">
    <property type="taxonomic scope" value="Bacteria"/>
</dbReference>
<dbReference type="InterPro" id="IPR026444">
    <property type="entry name" value="Secre_tail"/>
</dbReference>
<evidence type="ECO:0000259" key="2">
    <source>
        <dbReference type="PROSITE" id="PS50853"/>
    </source>
</evidence>
<dbReference type="PROSITE" id="PS50853">
    <property type="entry name" value="FN3"/>
    <property type="match status" value="1"/>
</dbReference>
<dbReference type="RefSeq" id="WP_023580002.1">
    <property type="nucleotide sequence ID" value="NZ_AVGG01000018.1"/>
</dbReference>
<dbReference type="eggNOG" id="COG1404">
    <property type="taxonomic scope" value="Bacteria"/>
</dbReference>
<name>V6SID2_9FLAO</name>
<keyword evidence="1" id="KW-0732">Signal</keyword>
<dbReference type="Pfam" id="PF20009">
    <property type="entry name" value="GEVED"/>
    <property type="match status" value="1"/>
</dbReference>
<dbReference type="NCBIfam" id="NF038128">
    <property type="entry name" value="choice_anch_J"/>
    <property type="match status" value="1"/>
</dbReference>
<evidence type="ECO:0000313" key="4">
    <source>
        <dbReference type="Proteomes" id="UP000018004"/>
    </source>
</evidence>
<dbReference type="NCBIfam" id="TIGR04183">
    <property type="entry name" value="Por_Secre_tail"/>
    <property type="match status" value="1"/>
</dbReference>
<sequence>MKKITFFIYLLLFSFVGLNAQIITIGTGTSTQRYPLGNYFGYERSASIYTAAEIGSSGNIVNLSWQANTAGAARPIVVYLMETSSPTLTAGTWANQISGATQVFSGTVTPAVGWNTINLSVPFNYTGGSNNLMVLVEANFGGGGNGAGAAGNSVRYSAATSQHEYWQQDTNVPTGNGTVTNNRPNIQITYDTQCSGTPVAGTVMPVSQNLCTGATPAALVATGTVVYLGTSFQWEESDDNGVGDAWAPVVGGSGANTTTYTPPTFSGTPIYYRLNVTCTNSGLSGYSTIVSIQNPIVPATQASTLNFTNTLYTNTTASWTNGNGGRRLVIVSNNASITDPVSASGQPANTANAVYAGSGQQIVYDGTGTSVSVSGLTCNATYYFKVYEYVRCGSGPYDYYYNVTSGTNVASVLTSQPSTATLPVNNTFSGFTGANLSTVFPGWYEAAIATAAGSTPSDSAPGGSTSSWTNSTVFGSSAKLNLFTNTRNEWIVGPKVTLTAASRLKFRAAITDYNVSTPDPVGMAGTDDKVDVLISTDACGSSWTVLQTFNAANTTTLTNALTDYLFDLSAYTGQTVQIAFRGSDGPLDDAPDYDFHIANVLMELIPACNQPIGLSANNVTYSSANLLWTAGGSETLWNVQWGASGFALGTGTIVNGVANTYPLSGLAPNTSYQYYAQADCAASGTSTWSGPFTFYTGYCLPSGTNASTYVNSFTTTGGGVNISNTASGLSTNNYGDFYAVNSVSQAPNQAFNFEVAIVGGTVGCAIWVDWNNNLQFESSERVYNTTSYGNGPFTGSITIPNGTANGSYGMRVLIDWNALNPANPCGFVSGRGEVEDYKLIVDSALSSVSFDSTSFKAYPNPVKDVLNLSYSSEISSVEVYNMLGQNVLTKTLNVAQGQIDMSNLNSGNYIVKVTADGLTKTIKVIKK</sequence>
<dbReference type="InterPro" id="IPR013783">
    <property type="entry name" value="Ig-like_fold"/>
</dbReference>
<comment type="caution">
    <text evidence="3">The sequence shown here is derived from an EMBL/GenBank/DDBJ whole genome shotgun (WGS) entry which is preliminary data.</text>
</comment>
<dbReference type="InterPro" id="IPR036116">
    <property type="entry name" value="FN3_sf"/>
</dbReference>
<evidence type="ECO:0000256" key="1">
    <source>
        <dbReference type="ARBA" id="ARBA00022729"/>
    </source>
</evidence>
<dbReference type="InterPro" id="IPR003961">
    <property type="entry name" value="FN3_dom"/>
</dbReference>
<dbReference type="AlphaFoldDB" id="V6SID2"/>
<feature type="domain" description="Fibronectin type-III" evidence="2">
    <location>
        <begin position="610"/>
        <end position="699"/>
    </location>
</feature>
<dbReference type="Proteomes" id="UP000018004">
    <property type="component" value="Unassembled WGS sequence"/>
</dbReference>
<dbReference type="EMBL" id="AVGG01000018">
    <property type="protein sequence ID" value="ESU26468.1"/>
    <property type="molecule type" value="Genomic_DNA"/>
</dbReference>
<dbReference type="Gene3D" id="2.60.120.200">
    <property type="match status" value="1"/>
</dbReference>
<proteinExistence type="predicted"/>
<dbReference type="OrthoDB" id="1398760at2"/>
<reference evidence="3 4" key="1">
    <citation type="submission" date="2013-08" db="EMBL/GenBank/DDBJ databases">
        <title>Flavobacterium limnosediminis JC2902 genome sequencing.</title>
        <authorList>
            <person name="Lee K."/>
            <person name="Yi H."/>
            <person name="Park S."/>
            <person name="Chun J."/>
        </authorList>
    </citation>
    <scope>NUCLEOTIDE SEQUENCE [LARGE SCALE GENOMIC DNA]</scope>
    <source>
        <strain evidence="3 4">JC2902</strain>
    </source>
</reference>
<dbReference type="Gene3D" id="2.60.40.10">
    <property type="entry name" value="Immunoglobulins"/>
    <property type="match status" value="1"/>
</dbReference>